<feature type="domain" description="TMEM205-like" evidence="6">
    <location>
        <begin position="21"/>
        <end position="85"/>
    </location>
</feature>
<name>Q0CHC4_ASPTN</name>
<dbReference type="VEuPathDB" id="FungiDB:ATEG_06918"/>
<sequence>MIDPRPFHIVSYGTLLGVQLYQSALPVLVALTASKNAKPIGVSGLLNAENCCKTLLPLAVTAVAGLINMFVLRPLTVNTMIERNHQETRDGKKSYDPAPHSKEMQALNKKFARIHGISSLLNLVCLGATIYYGVVLSKRLA</sequence>
<dbReference type="RefSeq" id="XP_001209604.1">
    <property type="nucleotide sequence ID" value="XM_001209604.1"/>
</dbReference>
<gene>
    <name evidence="7" type="ORF">ATEG_06918</name>
</gene>
<feature type="transmembrane region" description="Helical" evidence="5">
    <location>
        <begin position="12"/>
        <end position="34"/>
    </location>
</feature>
<keyword evidence="2 5" id="KW-0812">Transmembrane</keyword>
<evidence type="ECO:0000256" key="5">
    <source>
        <dbReference type="SAM" id="Phobius"/>
    </source>
</evidence>
<dbReference type="PANTHER" id="PTHR23241:SF106">
    <property type="entry name" value="DUF4149 DOMAIN-CONTAINING PROTEIN"/>
    <property type="match status" value="1"/>
</dbReference>
<keyword evidence="4 5" id="KW-0472">Membrane</keyword>
<comment type="subcellular location">
    <subcellularLocation>
        <location evidence="1">Membrane</location>
    </subcellularLocation>
</comment>
<dbReference type="InterPro" id="IPR025423">
    <property type="entry name" value="TMEM205-like"/>
</dbReference>
<evidence type="ECO:0000259" key="6">
    <source>
        <dbReference type="Pfam" id="PF13664"/>
    </source>
</evidence>
<dbReference type="GeneID" id="4319332"/>
<evidence type="ECO:0000256" key="3">
    <source>
        <dbReference type="ARBA" id="ARBA00022989"/>
    </source>
</evidence>
<evidence type="ECO:0000256" key="2">
    <source>
        <dbReference type="ARBA" id="ARBA00022692"/>
    </source>
</evidence>
<proteinExistence type="predicted"/>
<dbReference type="InterPro" id="IPR053009">
    <property type="entry name" value="Xanthocillin_Biosynth-Assoc"/>
</dbReference>
<feature type="transmembrane region" description="Helical" evidence="5">
    <location>
        <begin position="111"/>
        <end position="134"/>
    </location>
</feature>
<evidence type="ECO:0000313" key="7">
    <source>
        <dbReference type="EMBL" id="EAU32302.1"/>
    </source>
</evidence>
<dbReference type="eggNOG" id="KOG2886">
    <property type="taxonomic scope" value="Eukaryota"/>
</dbReference>
<keyword evidence="3 5" id="KW-1133">Transmembrane helix</keyword>
<protein>
    <recommendedName>
        <fullName evidence="6">TMEM205-like domain-containing protein</fullName>
    </recommendedName>
</protein>
<dbReference type="OrthoDB" id="1641132at2759"/>
<dbReference type="PANTHER" id="PTHR23241">
    <property type="entry name" value="LATE EMBRYOGENESIS ABUNDANT PLANTS LEA-RELATED"/>
    <property type="match status" value="1"/>
</dbReference>
<dbReference type="GO" id="GO:0016020">
    <property type="term" value="C:membrane"/>
    <property type="evidence" value="ECO:0007669"/>
    <property type="project" value="UniProtKB-SubCell"/>
</dbReference>
<evidence type="ECO:0000256" key="1">
    <source>
        <dbReference type="ARBA" id="ARBA00004370"/>
    </source>
</evidence>
<dbReference type="AlphaFoldDB" id="Q0CHC4"/>
<dbReference type="Proteomes" id="UP000007963">
    <property type="component" value="Unassembled WGS sequence"/>
</dbReference>
<evidence type="ECO:0000313" key="8">
    <source>
        <dbReference type="Proteomes" id="UP000007963"/>
    </source>
</evidence>
<evidence type="ECO:0000256" key="4">
    <source>
        <dbReference type="ARBA" id="ARBA00023136"/>
    </source>
</evidence>
<organism evidence="7 8">
    <name type="scientific">Aspergillus terreus (strain NIH 2624 / FGSC A1156)</name>
    <dbReference type="NCBI Taxonomy" id="341663"/>
    <lineage>
        <taxon>Eukaryota</taxon>
        <taxon>Fungi</taxon>
        <taxon>Dikarya</taxon>
        <taxon>Ascomycota</taxon>
        <taxon>Pezizomycotina</taxon>
        <taxon>Eurotiomycetes</taxon>
        <taxon>Eurotiomycetidae</taxon>
        <taxon>Eurotiales</taxon>
        <taxon>Aspergillaceae</taxon>
        <taxon>Aspergillus</taxon>
        <taxon>Aspergillus subgen. Circumdati</taxon>
    </lineage>
</organism>
<feature type="transmembrane region" description="Helical" evidence="5">
    <location>
        <begin position="54"/>
        <end position="72"/>
    </location>
</feature>
<dbReference type="EMBL" id="CH476603">
    <property type="protein sequence ID" value="EAU32302.1"/>
    <property type="molecule type" value="Genomic_DNA"/>
</dbReference>
<accession>Q0CHC4</accession>
<dbReference type="HOGENOM" id="CLU_094297_2_0_1"/>
<dbReference type="Pfam" id="PF13664">
    <property type="entry name" value="DUF4149"/>
    <property type="match status" value="1"/>
</dbReference>
<reference evidence="8" key="1">
    <citation type="submission" date="2005-09" db="EMBL/GenBank/DDBJ databases">
        <title>Annotation of the Aspergillus terreus NIH2624 genome.</title>
        <authorList>
            <person name="Birren B.W."/>
            <person name="Lander E.S."/>
            <person name="Galagan J.E."/>
            <person name="Nusbaum C."/>
            <person name="Devon K."/>
            <person name="Henn M."/>
            <person name="Ma L.-J."/>
            <person name="Jaffe D.B."/>
            <person name="Butler J."/>
            <person name="Alvarez P."/>
            <person name="Gnerre S."/>
            <person name="Grabherr M."/>
            <person name="Kleber M."/>
            <person name="Mauceli E.W."/>
            <person name="Brockman W."/>
            <person name="Rounsley S."/>
            <person name="Young S.K."/>
            <person name="LaButti K."/>
            <person name="Pushparaj V."/>
            <person name="DeCaprio D."/>
            <person name="Crawford M."/>
            <person name="Koehrsen M."/>
            <person name="Engels R."/>
            <person name="Montgomery P."/>
            <person name="Pearson M."/>
            <person name="Howarth C."/>
            <person name="Larson L."/>
            <person name="Luoma S."/>
            <person name="White J."/>
            <person name="Alvarado L."/>
            <person name="Kodira C.D."/>
            <person name="Zeng Q."/>
            <person name="Oleary S."/>
            <person name="Yandava C."/>
            <person name="Denning D.W."/>
            <person name="Nierman W.C."/>
            <person name="Milne T."/>
            <person name="Madden K."/>
        </authorList>
    </citation>
    <scope>NUCLEOTIDE SEQUENCE [LARGE SCALE GENOMIC DNA]</scope>
    <source>
        <strain evidence="8">NIH 2624 / FGSC A1156</strain>
    </source>
</reference>
<dbReference type="OMA" id="PLTSKTM"/>